<dbReference type="RefSeq" id="WP_259970569.1">
    <property type="nucleotide sequence ID" value="NZ_CP081070.1"/>
</dbReference>
<evidence type="ECO:0000313" key="3">
    <source>
        <dbReference type="Proteomes" id="UP001058713"/>
    </source>
</evidence>
<dbReference type="PANTHER" id="PTHR44086">
    <property type="entry name" value="THIOSULFATE SULFURTRANSFERASE RDL2, MITOCHONDRIAL-RELATED"/>
    <property type="match status" value="1"/>
</dbReference>
<accession>A0A9Q9HCV9</accession>
<dbReference type="EMBL" id="CP081070">
    <property type="protein sequence ID" value="UWQ52814.1"/>
    <property type="molecule type" value="Genomic_DNA"/>
</dbReference>
<dbReference type="GO" id="GO:0004792">
    <property type="term" value="F:thiosulfate-cyanide sulfurtransferase activity"/>
    <property type="evidence" value="ECO:0007669"/>
    <property type="project" value="TreeGrafter"/>
</dbReference>
<gene>
    <name evidence="2" type="ORF">K3721_12400</name>
</gene>
<name>A0A9Q9HCV9_LEICA</name>
<dbReference type="InterPro" id="IPR001763">
    <property type="entry name" value="Rhodanese-like_dom"/>
</dbReference>
<sequence length="133" mass="14572">MTLSMTKSYKDLIAEAEAAAPSLSLADALAAYGCEETVFVDLRVIREIEKTGAIAGAFSCPRGLMEFWIDPDSPYHKSVFAEDKVFVFYCDNGWRSALAAKAALEMGLQQVFYLRGGFNGWIAEGGPAAPYKW</sequence>
<evidence type="ECO:0000313" key="2">
    <source>
        <dbReference type="EMBL" id="UWQ52814.1"/>
    </source>
</evidence>
<dbReference type="Proteomes" id="UP001058713">
    <property type="component" value="Chromosome"/>
</dbReference>
<dbReference type="PANTHER" id="PTHR44086:SF13">
    <property type="entry name" value="THIOSULFATE SULFURTRANSFERASE PSPE"/>
    <property type="match status" value="1"/>
</dbReference>
<protein>
    <submittedName>
        <fullName evidence="2">Rhodanese-like domain-containing protein</fullName>
    </submittedName>
</protein>
<dbReference type="Gene3D" id="3.40.250.10">
    <property type="entry name" value="Rhodanese-like domain"/>
    <property type="match status" value="1"/>
</dbReference>
<dbReference type="SUPFAM" id="SSF52821">
    <property type="entry name" value="Rhodanese/Cell cycle control phosphatase"/>
    <property type="match status" value="1"/>
</dbReference>
<dbReference type="InterPro" id="IPR036873">
    <property type="entry name" value="Rhodanese-like_dom_sf"/>
</dbReference>
<dbReference type="KEGG" id="lcae:K3721_12400"/>
<dbReference type="SMART" id="SM00450">
    <property type="entry name" value="RHOD"/>
    <property type="match status" value="1"/>
</dbReference>
<dbReference type="CDD" id="cd01447">
    <property type="entry name" value="Polysulfide_ST"/>
    <property type="match status" value="1"/>
</dbReference>
<evidence type="ECO:0000259" key="1">
    <source>
        <dbReference type="PROSITE" id="PS50206"/>
    </source>
</evidence>
<feature type="domain" description="Rhodanese" evidence="1">
    <location>
        <begin position="33"/>
        <end position="130"/>
    </location>
</feature>
<dbReference type="AlphaFoldDB" id="A0A9Q9HCV9"/>
<proteinExistence type="predicted"/>
<organism evidence="2 3">
    <name type="scientific">Leisingera caerulea</name>
    <name type="common">Phaeobacter caeruleus</name>
    <dbReference type="NCBI Taxonomy" id="506591"/>
    <lineage>
        <taxon>Bacteria</taxon>
        <taxon>Pseudomonadati</taxon>
        <taxon>Pseudomonadota</taxon>
        <taxon>Alphaproteobacteria</taxon>
        <taxon>Rhodobacterales</taxon>
        <taxon>Roseobacteraceae</taxon>
        <taxon>Leisingera</taxon>
    </lineage>
</organism>
<dbReference type="PROSITE" id="PS50206">
    <property type="entry name" value="RHODANESE_3"/>
    <property type="match status" value="1"/>
</dbReference>
<reference evidence="2" key="1">
    <citation type="submission" date="2021-08" db="EMBL/GenBank/DDBJ databases">
        <authorList>
            <person name="Nwanade C."/>
            <person name="Wang M."/>
            <person name="Masoudi A."/>
            <person name="Yu Z."/>
            <person name="Liu J."/>
        </authorList>
    </citation>
    <scope>NUCLEOTIDE SEQUENCE</scope>
    <source>
        <strain evidence="2">S122</strain>
    </source>
</reference>
<dbReference type="Pfam" id="PF00581">
    <property type="entry name" value="Rhodanese"/>
    <property type="match status" value="1"/>
</dbReference>